<dbReference type="Gene3D" id="3.90.1580.10">
    <property type="entry name" value="paralog of FGE (formylglycine-generating enzyme)"/>
    <property type="match status" value="1"/>
</dbReference>
<keyword evidence="4" id="KW-1185">Reference proteome</keyword>
<name>A0ABQ0CC84_9PROT</name>
<sequence length="268" mass="30108">MEAFKGRWVGWALALVLLLAGTWSNGVHAESEAVIVNTIGMELVRIPPGRFIMGSDPAVDPDAVAAETPAHAVEITRSFYLGRYEVTQAEWLAVMGAQRSQFVGMRLPVESVSWEDIQEFLRLLNDREKERLYRLPSEAEWEYAARAGTTTIHPWGDDGMLMEKHAWFGYDQGNALKRTHPVGQLAPNAWGLHDMLGNVWEWVADWQGRYESGVVVVDPSGPERGRSRVLRGGSWNNAAAFVRVANRHDYQPDYRNGAVGFRVAMTER</sequence>
<keyword evidence="1" id="KW-0732">Signal</keyword>
<dbReference type="Proteomes" id="UP001628193">
    <property type="component" value="Unassembled WGS sequence"/>
</dbReference>
<dbReference type="PANTHER" id="PTHR23150:SF19">
    <property type="entry name" value="FORMYLGLYCINE-GENERATING ENZYME"/>
    <property type="match status" value="1"/>
</dbReference>
<reference evidence="3 4" key="1">
    <citation type="submission" date="2024-05" db="EMBL/GenBank/DDBJ databases">
        <authorList>
            <consortium name="Candidatus Magnetaquicoccaceae bacterium FCR-1 genome sequencing consortium"/>
            <person name="Shimoshige H."/>
            <person name="Shimamura S."/>
            <person name="Taoka A."/>
            <person name="Kobayashi H."/>
            <person name="Maekawa T."/>
        </authorList>
    </citation>
    <scope>NUCLEOTIDE SEQUENCE [LARGE SCALE GENOMIC DNA]</scope>
    <source>
        <strain evidence="3 4">FCR-1</strain>
    </source>
</reference>
<proteinExistence type="predicted"/>
<feature type="chain" id="PRO_5047086259" evidence="1">
    <location>
        <begin position="30"/>
        <end position="268"/>
    </location>
</feature>
<dbReference type="EMBL" id="BAAFGK010000005">
    <property type="protein sequence ID" value="GAB0058487.1"/>
    <property type="molecule type" value="Genomic_DNA"/>
</dbReference>
<dbReference type="InterPro" id="IPR042095">
    <property type="entry name" value="SUMF_sf"/>
</dbReference>
<evidence type="ECO:0000259" key="2">
    <source>
        <dbReference type="Pfam" id="PF03781"/>
    </source>
</evidence>
<evidence type="ECO:0000313" key="3">
    <source>
        <dbReference type="EMBL" id="GAB0058487.1"/>
    </source>
</evidence>
<keyword evidence="3" id="KW-0560">Oxidoreductase</keyword>
<comment type="caution">
    <text evidence="3">The sequence shown here is derived from an EMBL/GenBank/DDBJ whole genome shotgun (WGS) entry which is preliminary data.</text>
</comment>
<evidence type="ECO:0000256" key="1">
    <source>
        <dbReference type="SAM" id="SignalP"/>
    </source>
</evidence>
<organism evidence="3 4">
    <name type="scientific">Candidatus Magnetaquiglobus chichijimensis</name>
    <dbReference type="NCBI Taxonomy" id="3141448"/>
    <lineage>
        <taxon>Bacteria</taxon>
        <taxon>Pseudomonadati</taxon>
        <taxon>Pseudomonadota</taxon>
        <taxon>Magnetococcia</taxon>
        <taxon>Magnetococcales</taxon>
        <taxon>Candidatus Magnetaquicoccaceae</taxon>
        <taxon>Candidatus Magnetaquiglobus</taxon>
    </lineage>
</organism>
<dbReference type="Pfam" id="PF03781">
    <property type="entry name" value="FGE-sulfatase"/>
    <property type="match status" value="1"/>
</dbReference>
<dbReference type="GO" id="GO:0120147">
    <property type="term" value="F:formylglycine-generating oxidase activity"/>
    <property type="evidence" value="ECO:0007669"/>
    <property type="project" value="UniProtKB-EC"/>
</dbReference>
<dbReference type="EC" id="1.8.3.7" evidence="3"/>
<dbReference type="InterPro" id="IPR005532">
    <property type="entry name" value="SUMF_dom"/>
</dbReference>
<dbReference type="InterPro" id="IPR051043">
    <property type="entry name" value="Sulfatase_Mod_Factor_Kinase"/>
</dbReference>
<dbReference type="InterPro" id="IPR016187">
    <property type="entry name" value="CTDL_fold"/>
</dbReference>
<evidence type="ECO:0000313" key="4">
    <source>
        <dbReference type="Proteomes" id="UP001628193"/>
    </source>
</evidence>
<gene>
    <name evidence="3" type="ORF">SIID45300_02836</name>
</gene>
<protein>
    <submittedName>
        <fullName evidence="3">Formylglycine-generating enzyme</fullName>
        <ecNumber evidence="3">1.8.3.7</ecNumber>
    </submittedName>
</protein>
<reference evidence="3 4" key="2">
    <citation type="submission" date="2024-09" db="EMBL/GenBank/DDBJ databases">
        <title>Draft genome sequence of Candidatus Magnetaquicoccaceae bacterium FCR-1.</title>
        <authorList>
            <person name="Shimoshige H."/>
            <person name="Shimamura S."/>
            <person name="Taoka A."/>
            <person name="Kobayashi H."/>
            <person name="Maekawa T."/>
        </authorList>
    </citation>
    <scope>NUCLEOTIDE SEQUENCE [LARGE SCALE GENOMIC DNA]</scope>
    <source>
        <strain evidence="3 4">FCR-1</strain>
    </source>
</reference>
<accession>A0ABQ0CC84</accession>
<feature type="domain" description="Sulfatase-modifying factor enzyme-like" evidence="2">
    <location>
        <begin position="42"/>
        <end position="264"/>
    </location>
</feature>
<feature type="signal peptide" evidence="1">
    <location>
        <begin position="1"/>
        <end position="29"/>
    </location>
</feature>
<dbReference type="SUPFAM" id="SSF56436">
    <property type="entry name" value="C-type lectin-like"/>
    <property type="match status" value="1"/>
</dbReference>
<dbReference type="RefSeq" id="WP_420906209.1">
    <property type="nucleotide sequence ID" value="NZ_BAAFGK010000005.1"/>
</dbReference>
<dbReference type="PANTHER" id="PTHR23150">
    <property type="entry name" value="SULFATASE MODIFYING FACTOR 1, 2"/>
    <property type="match status" value="1"/>
</dbReference>